<protein>
    <submittedName>
        <fullName evidence="1">Uncharacterized protein</fullName>
    </submittedName>
</protein>
<name>A0A166IX14_9AGAM</name>
<accession>A0A166IX14</accession>
<proteinExistence type="predicted"/>
<organism evidence="1 2">
    <name type="scientific">Athelia psychrophila</name>
    <dbReference type="NCBI Taxonomy" id="1759441"/>
    <lineage>
        <taxon>Eukaryota</taxon>
        <taxon>Fungi</taxon>
        <taxon>Dikarya</taxon>
        <taxon>Basidiomycota</taxon>
        <taxon>Agaricomycotina</taxon>
        <taxon>Agaricomycetes</taxon>
        <taxon>Agaricomycetidae</taxon>
        <taxon>Atheliales</taxon>
        <taxon>Atheliaceae</taxon>
        <taxon>Athelia</taxon>
    </lineage>
</organism>
<evidence type="ECO:0000313" key="2">
    <source>
        <dbReference type="Proteomes" id="UP000076532"/>
    </source>
</evidence>
<gene>
    <name evidence="1" type="ORF">FIBSPDRAFT_861779</name>
</gene>
<reference evidence="1 2" key="1">
    <citation type="journal article" date="2016" name="Mol. Biol. Evol.">
        <title>Comparative Genomics of Early-Diverging Mushroom-Forming Fungi Provides Insights into the Origins of Lignocellulose Decay Capabilities.</title>
        <authorList>
            <person name="Nagy L.G."/>
            <person name="Riley R."/>
            <person name="Tritt A."/>
            <person name="Adam C."/>
            <person name="Daum C."/>
            <person name="Floudas D."/>
            <person name="Sun H."/>
            <person name="Yadav J.S."/>
            <person name="Pangilinan J."/>
            <person name="Larsson K.H."/>
            <person name="Matsuura K."/>
            <person name="Barry K."/>
            <person name="Labutti K."/>
            <person name="Kuo R."/>
            <person name="Ohm R.A."/>
            <person name="Bhattacharya S.S."/>
            <person name="Shirouzu T."/>
            <person name="Yoshinaga Y."/>
            <person name="Martin F.M."/>
            <person name="Grigoriev I.V."/>
            <person name="Hibbett D.S."/>
        </authorList>
    </citation>
    <scope>NUCLEOTIDE SEQUENCE [LARGE SCALE GENOMIC DNA]</scope>
    <source>
        <strain evidence="1 2">CBS 109695</strain>
    </source>
</reference>
<sequence>MAEALDLISRTMAETPQMAVAPTDSQLIAPTARFPIPTIGRQESILSMTISEYLTASLCQETGSPTLTPRPKTSSSSLPLVAAPAPAPTIPTLPTLPPILIVKYIEYDKVQKKIAMLRSKAESWDGSEVLPNLIHLLGIATTGYTLEASFTVPTSEARAPIDLESWRDMLPYINTLWVIFDRNP</sequence>
<dbReference type="AlphaFoldDB" id="A0A166IX14"/>
<keyword evidence="2" id="KW-1185">Reference proteome</keyword>
<dbReference type="OrthoDB" id="3317727at2759"/>
<evidence type="ECO:0000313" key="1">
    <source>
        <dbReference type="EMBL" id="KZP20262.1"/>
    </source>
</evidence>
<dbReference type="Proteomes" id="UP000076532">
    <property type="component" value="Unassembled WGS sequence"/>
</dbReference>
<dbReference type="EMBL" id="KV417556">
    <property type="protein sequence ID" value="KZP20262.1"/>
    <property type="molecule type" value="Genomic_DNA"/>
</dbReference>